<dbReference type="EMBL" id="JAGDFL010000119">
    <property type="protein sequence ID" value="KAG7397279.1"/>
    <property type="molecule type" value="Genomic_DNA"/>
</dbReference>
<dbReference type="GO" id="GO:0016226">
    <property type="term" value="P:iron-sulfur cluster assembly"/>
    <property type="evidence" value="ECO:0007669"/>
    <property type="project" value="InterPro"/>
</dbReference>
<feature type="domain" description="Complex 1 LYR protein" evidence="2">
    <location>
        <begin position="4"/>
        <end position="61"/>
    </location>
</feature>
<name>A0A8T1WZY5_9STRA</name>
<dbReference type="GO" id="GO:0005739">
    <property type="term" value="C:mitochondrion"/>
    <property type="evidence" value="ECO:0007669"/>
    <property type="project" value="TreeGrafter"/>
</dbReference>
<proteinExistence type="inferred from homology"/>
<dbReference type="CDD" id="cd20264">
    <property type="entry name" value="Complex1_LYR_LYRM4"/>
    <property type="match status" value="1"/>
</dbReference>
<sequence length="124" mass="14441">MTSSVLRLYREMLRSAAQFESYNFRSYLTRRVKEDFRKNKTLAEGSAEQQQALALARQQADALYRQMIVSKLYPPHVKTTERALDLRVKALLLVRKPPLLSFVDSCVQCLDCFLSTCRIVFELF</sequence>
<dbReference type="InterPro" id="IPR051522">
    <property type="entry name" value="ISC_assembly_LYR"/>
</dbReference>
<accession>A0A8T1WZY5</accession>
<dbReference type="AlphaFoldDB" id="A0A8T1WZY5"/>
<dbReference type="PANTHER" id="PTHR13166">
    <property type="entry name" value="PROTEIN C6ORF149"/>
    <property type="match status" value="1"/>
</dbReference>
<keyword evidence="4" id="KW-1185">Reference proteome</keyword>
<dbReference type="Pfam" id="PF05347">
    <property type="entry name" value="Complex1_LYR"/>
    <property type="match status" value="1"/>
</dbReference>
<dbReference type="OrthoDB" id="275715at2759"/>
<evidence type="ECO:0000259" key="2">
    <source>
        <dbReference type="Pfam" id="PF05347"/>
    </source>
</evidence>
<organism evidence="3 4">
    <name type="scientific">Phytophthora boehmeriae</name>
    <dbReference type="NCBI Taxonomy" id="109152"/>
    <lineage>
        <taxon>Eukaryota</taxon>
        <taxon>Sar</taxon>
        <taxon>Stramenopiles</taxon>
        <taxon>Oomycota</taxon>
        <taxon>Peronosporomycetes</taxon>
        <taxon>Peronosporales</taxon>
        <taxon>Peronosporaceae</taxon>
        <taxon>Phytophthora</taxon>
    </lineage>
</organism>
<dbReference type="InterPro" id="IPR008011">
    <property type="entry name" value="Complex1_LYR_dom"/>
</dbReference>
<comment type="similarity">
    <text evidence="1">Belongs to the complex I LYR family.</text>
</comment>
<reference evidence="3" key="1">
    <citation type="submission" date="2021-02" db="EMBL/GenBank/DDBJ databases">
        <authorList>
            <person name="Palmer J.M."/>
        </authorList>
    </citation>
    <scope>NUCLEOTIDE SEQUENCE</scope>
    <source>
        <strain evidence="3">SCRP23</strain>
    </source>
</reference>
<evidence type="ECO:0000313" key="3">
    <source>
        <dbReference type="EMBL" id="KAG7397279.1"/>
    </source>
</evidence>
<dbReference type="InterPro" id="IPR045297">
    <property type="entry name" value="Complex1_LYR_LYRM4"/>
</dbReference>
<comment type="caution">
    <text evidence="3">The sequence shown here is derived from an EMBL/GenBank/DDBJ whole genome shotgun (WGS) entry which is preliminary data.</text>
</comment>
<dbReference type="GO" id="GO:1990221">
    <property type="term" value="C:L-cysteine desulfurase complex"/>
    <property type="evidence" value="ECO:0007669"/>
    <property type="project" value="TreeGrafter"/>
</dbReference>
<protein>
    <recommendedName>
        <fullName evidence="2">Complex 1 LYR protein domain-containing protein</fullName>
    </recommendedName>
</protein>
<evidence type="ECO:0000256" key="1">
    <source>
        <dbReference type="ARBA" id="ARBA00009508"/>
    </source>
</evidence>
<gene>
    <name evidence="3" type="ORF">PHYBOEH_000973</name>
</gene>
<evidence type="ECO:0000313" key="4">
    <source>
        <dbReference type="Proteomes" id="UP000693981"/>
    </source>
</evidence>
<dbReference type="PANTHER" id="PTHR13166:SF7">
    <property type="entry name" value="LYR MOTIF-CONTAINING PROTEIN 4"/>
    <property type="match status" value="1"/>
</dbReference>
<dbReference type="Proteomes" id="UP000693981">
    <property type="component" value="Unassembled WGS sequence"/>
</dbReference>